<dbReference type="SUPFAM" id="SSF51730">
    <property type="entry name" value="FAD-linked oxidoreductase"/>
    <property type="match status" value="1"/>
</dbReference>
<accession>A0A371NQX3</accession>
<dbReference type="GO" id="GO:0006562">
    <property type="term" value="P:L-proline catabolic process"/>
    <property type="evidence" value="ECO:0007669"/>
    <property type="project" value="UniProtKB-ARBA"/>
</dbReference>
<protein>
    <submittedName>
        <fullName evidence="3">Proline dehydrogenase</fullName>
    </submittedName>
</protein>
<dbReference type="Proteomes" id="UP000262172">
    <property type="component" value="Unassembled WGS sequence"/>
</dbReference>
<keyword evidence="1" id="KW-0560">Oxidoreductase</keyword>
<reference evidence="3 4" key="1">
    <citation type="submission" date="2018-08" db="EMBL/GenBank/DDBJ databases">
        <title>Isolation, diversity and antifungal activity of Actinobacteria from cow dung.</title>
        <authorList>
            <person name="Ling L."/>
        </authorList>
    </citation>
    <scope>NUCLEOTIDE SEQUENCE [LARGE SCALE GENOMIC DNA]</scope>
    <source>
        <strain evidence="3 4">NEAU-LLE</strain>
    </source>
</reference>
<evidence type="ECO:0000313" key="3">
    <source>
        <dbReference type="EMBL" id="REJ04137.1"/>
    </source>
</evidence>
<dbReference type="Gene3D" id="3.20.20.220">
    <property type="match status" value="1"/>
</dbReference>
<dbReference type="AlphaFoldDB" id="A0A371NQX3"/>
<sequence>MDSRLEAAQTLRRFALDEELKSVVMGDARLAALARRVAARYVAGESVEQALGAARSIVTRGHRVSVEYAGESVRHGEIADAEASVFVELAAEIARSQTPATVSGDLSHIGLLVDRGLALENARRIVTALGGAATFMISAEGSDRTDAVLDVYEELVASGHDVGITLQARLHRSPGDLDRLLRLPGRIRLVKGAFLEPEEIALSREDPRLADRYLSLATAIAAAGRPLTLATHDEPLLRRVLADVLNSAQDLEIEMLMGLGTDLLDRLRDEGFTTREYAVFGDQWWLYVLNRIAENPDRLFDLVADLGSS</sequence>
<dbReference type="GO" id="GO:0004657">
    <property type="term" value="F:proline dehydrogenase activity"/>
    <property type="evidence" value="ECO:0007669"/>
    <property type="project" value="UniProtKB-ARBA"/>
</dbReference>
<dbReference type="Pfam" id="PF01619">
    <property type="entry name" value="Pro_dh"/>
    <property type="match status" value="1"/>
</dbReference>
<evidence type="ECO:0000259" key="2">
    <source>
        <dbReference type="Pfam" id="PF01619"/>
    </source>
</evidence>
<evidence type="ECO:0000313" key="4">
    <source>
        <dbReference type="Proteomes" id="UP000262172"/>
    </source>
</evidence>
<organism evidence="3 4">
    <name type="scientific">Microbacterium bovistercoris</name>
    <dbReference type="NCBI Taxonomy" id="2293570"/>
    <lineage>
        <taxon>Bacteria</taxon>
        <taxon>Bacillati</taxon>
        <taxon>Actinomycetota</taxon>
        <taxon>Actinomycetes</taxon>
        <taxon>Micrococcales</taxon>
        <taxon>Microbacteriaceae</taxon>
        <taxon>Microbacterium</taxon>
    </lineage>
</organism>
<dbReference type="InterPro" id="IPR002872">
    <property type="entry name" value="Proline_DH_dom"/>
</dbReference>
<gene>
    <name evidence="3" type="ORF">DY023_17740</name>
</gene>
<proteinExistence type="predicted"/>
<keyword evidence="4" id="KW-1185">Reference proteome</keyword>
<feature type="domain" description="Proline dehydrogenase" evidence="2">
    <location>
        <begin position="53"/>
        <end position="295"/>
    </location>
</feature>
<dbReference type="EMBL" id="QUAB01000048">
    <property type="protein sequence ID" value="REJ04137.1"/>
    <property type="molecule type" value="Genomic_DNA"/>
</dbReference>
<name>A0A371NQX3_9MICO</name>
<evidence type="ECO:0000256" key="1">
    <source>
        <dbReference type="ARBA" id="ARBA00023002"/>
    </source>
</evidence>
<dbReference type="InterPro" id="IPR029041">
    <property type="entry name" value="FAD-linked_oxidoreductase-like"/>
</dbReference>
<comment type="caution">
    <text evidence="3">The sequence shown here is derived from an EMBL/GenBank/DDBJ whole genome shotgun (WGS) entry which is preliminary data.</text>
</comment>
<dbReference type="RefSeq" id="WP_116243653.1">
    <property type="nucleotide sequence ID" value="NZ_QUAB01000048.1"/>
</dbReference>
<dbReference type="OrthoDB" id="9773461at2"/>